<evidence type="ECO:0000313" key="6">
    <source>
        <dbReference type="EMBL" id="KIW06357.1"/>
    </source>
</evidence>
<protein>
    <submittedName>
        <fullName evidence="6">Uncharacterized protein</fullName>
    </submittedName>
</protein>
<dbReference type="HOGENOM" id="CLU_059836_4_0_1"/>
<evidence type="ECO:0000256" key="2">
    <source>
        <dbReference type="ARBA" id="ARBA00022723"/>
    </source>
</evidence>
<dbReference type="RefSeq" id="XP_016216226.1">
    <property type="nucleotide sequence ID" value="XM_016355920.1"/>
</dbReference>
<dbReference type="OrthoDB" id="412814at2759"/>
<dbReference type="PANTHER" id="PTHR46030">
    <property type="entry name" value="ALPHA-KETOGLUTARATE-DEPENDENT DIOXYGENASE ALKB HOMOLOG 6"/>
    <property type="match status" value="1"/>
</dbReference>
<sequence>MPHEDGAAYSPVVATISLGAPIVLDIYEKRVGDEVEEQREVKYRILQEPGSLLVTKGEAYTSLLHGISPITRDDNLSADRIANWELLGNKKTFELSGGVSERSTRISLTYRDVLKVSKVGLGILSRR</sequence>
<dbReference type="SUPFAM" id="SSF51197">
    <property type="entry name" value="Clavaminate synthase-like"/>
    <property type="match status" value="1"/>
</dbReference>
<organism evidence="6 7">
    <name type="scientific">Verruconis gallopava</name>
    <dbReference type="NCBI Taxonomy" id="253628"/>
    <lineage>
        <taxon>Eukaryota</taxon>
        <taxon>Fungi</taxon>
        <taxon>Dikarya</taxon>
        <taxon>Ascomycota</taxon>
        <taxon>Pezizomycotina</taxon>
        <taxon>Dothideomycetes</taxon>
        <taxon>Pleosporomycetidae</taxon>
        <taxon>Venturiales</taxon>
        <taxon>Sympoventuriaceae</taxon>
        <taxon>Verruconis</taxon>
    </lineage>
</organism>
<keyword evidence="5" id="KW-0408">Iron</keyword>
<dbReference type="GO" id="GO:0051213">
    <property type="term" value="F:dioxygenase activity"/>
    <property type="evidence" value="ECO:0007669"/>
    <property type="project" value="UniProtKB-KW"/>
</dbReference>
<keyword evidence="2" id="KW-0479">Metal-binding</keyword>
<keyword evidence="4" id="KW-0560">Oxidoreductase</keyword>
<dbReference type="EMBL" id="KN847535">
    <property type="protein sequence ID" value="KIW06358.1"/>
    <property type="molecule type" value="Genomic_DNA"/>
</dbReference>
<dbReference type="RefSeq" id="XP_016216227.1">
    <property type="nucleotide sequence ID" value="XM_016355921.1"/>
</dbReference>
<evidence type="ECO:0000313" key="7">
    <source>
        <dbReference type="Proteomes" id="UP000053259"/>
    </source>
</evidence>
<dbReference type="GeneID" id="27310792"/>
<dbReference type="InterPro" id="IPR032862">
    <property type="entry name" value="ALKBH6"/>
</dbReference>
<dbReference type="GO" id="GO:0046872">
    <property type="term" value="F:metal ion binding"/>
    <property type="evidence" value="ECO:0007669"/>
    <property type="project" value="UniProtKB-KW"/>
</dbReference>
<dbReference type="GO" id="GO:0005634">
    <property type="term" value="C:nucleus"/>
    <property type="evidence" value="ECO:0007669"/>
    <property type="project" value="TreeGrafter"/>
</dbReference>
<gene>
    <name evidence="6" type="ORF">PV09_02819</name>
</gene>
<evidence type="ECO:0000256" key="4">
    <source>
        <dbReference type="ARBA" id="ARBA00023002"/>
    </source>
</evidence>
<dbReference type="VEuPathDB" id="FungiDB:PV09_02819"/>
<proteinExistence type="inferred from homology"/>
<evidence type="ECO:0000256" key="1">
    <source>
        <dbReference type="ARBA" id="ARBA00007879"/>
    </source>
</evidence>
<dbReference type="STRING" id="253628.A0A0D1Z068"/>
<dbReference type="EMBL" id="KN847535">
    <property type="protein sequence ID" value="KIW06357.1"/>
    <property type="molecule type" value="Genomic_DNA"/>
</dbReference>
<dbReference type="Proteomes" id="UP000053259">
    <property type="component" value="Unassembled WGS sequence"/>
</dbReference>
<dbReference type="PANTHER" id="PTHR46030:SF1">
    <property type="entry name" value="ALPHA-KETOGLUTARATE-DEPENDENT DIOXYGENASE ALKB HOMOLOG 6"/>
    <property type="match status" value="1"/>
</dbReference>
<name>A0A0D1Z068_9PEZI</name>
<accession>A0A0D1Z068</accession>
<reference evidence="6 7" key="1">
    <citation type="submission" date="2015-01" db="EMBL/GenBank/DDBJ databases">
        <title>The Genome Sequence of Ochroconis gallopava CBS43764.</title>
        <authorList>
            <consortium name="The Broad Institute Genomics Platform"/>
            <person name="Cuomo C."/>
            <person name="de Hoog S."/>
            <person name="Gorbushina A."/>
            <person name="Stielow B."/>
            <person name="Teixiera M."/>
            <person name="Abouelleil A."/>
            <person name="Chapman S.B."/>
            <person name="Priest M."/>
            <person name="Young S.K."/>
            <person name="Wortman J."/>
            <person name="Nusbaum C."/>
            <person name="Birren B."/>
        </authorList>
    </citation>
    <scope>NUCLEOTIDE SEQUENCE [LARGE SCALE GENOMIC DNA]</scope>
    <source>
        <strain evidence="6 7">CBS 43764</strain>
    </source>
</reference>
<evidence type="ECO:0000256" key="3">
    <source>
        <dbReference type="ARBA" id="ARBA00022964"/>
    </source>
</evidence>
<dbReference type="Gene3D" id="2.60.120.1520">
    <property type="match status" value="1"/>
</dbReference>
<keyword evidence="3" id="KW-0223">Dioxygenase</keyword>
<evidence type="ECO:0000256" key="5">
    <source>
        <dbReference type="ARBA" id="ARBA00023004"/>
    </source>
</evidence>
<comment type="similarity">
    <text evidence="1">Belongs to the alkB family.</text>
</comment>
<keyword evidence="7" id="KW-1185">Reference proteome</keyword>
<dbReference type="AlphaFoldDB" id="A0A0D1Z068"/>